<dbReference type="Proteomes" id="UP000076798">
    <property type="component" value="Unassembled WGS sequence"/>
</dbReference>
<evidence type="ECO:0000256" key="1">
    <source>
        <dbReference type="SAM" id="MobiDB-lite"/>
    </source>
</evidence>
<dbReference type="EMBL" id="KV428281">
    <property type="protein sequence ID" value="KZT32944.1"/>
    <property type="molecule type" value="Genomic_DNA"/>
</dbReference>
<dbReference type="AlphaFoldDB" id="A0A165Y6Y8"/>
<sequence>MPFARPFQAQVKSSCPVQSMSCTPGSLDRSEAGSSSVSDESSIAFQFSRSSDSTQSSRLLKP</sequence>
<evidence type="ECO:0000313" key="2">
    <source>
        <dbReference type="EMBL" id="KZT32944.1"/>
    </source>
</evidence>
<proteinExistence type="predicted"/>
<feature type="compositionally biased region" description="Polar residues" evidence="1">
    <location>
        <begin position="14"/>
        <end position="24"/>
    </location>
</feature>
<feature type="compositionally biased region" description="Low complexity" evidence="1">
    <location>
        <begin position="32"/>
        <end position="62"/>
    </location>
</feature>
<organism evidence="2 3">
    <name type="scientific">Sistotremastrum suecicum HHB10207 ss-3</name>
    <dbReference type="NCBI Taxonomy" id="1314776"/>
    <lineage>
        <taxon>Eukaryota</taxon>
        <taxon>Fungi</taxon>
        <taxon>Dikarya</taxon>
        <taxon>Basidiomycota</taxon>
        <taxon>Agaricomycotina</taxon>
        <taxon>Agaricomycetes</taxon>
        <taxon>Sistotremastrales</taxon>
        <taxon>Sistotremastraceae</taxon>
        <taxon>Sistotremastrum</taxon>
    </lineage>
</organism>
<keyword evidence="3" id="KW-1185">Reference proteome</keyword>
<evidence type="ECO:0000313" key="3">
    <source>
        <dbReference type="Proteomes" id="UP000076798"/>
    </source>
</evidence>
<reference evidence="2 3" key="1">
    <citation type="journal article" date="2016" name="Mol. Biol. Evol.">
        <title>Comparative Genomics of Early-Diverging Mushroom-Forming Fungi Provides Insights into the Origins of Lignocellulose Decay Capabilities.</title>
        <authorList>
            <person name="Nagy L.G."/>
            <person name="Riley R."/>
            <person name="Tritt A."/>
            <person name="Adam C."/>
            <person name="Daum C."/>
            <person name="Floudas D."/>
            <person name="Sun H."/>
            <person name="Yadav J.S."/>
            <person name="Pangilinan J."/>
            <person name="Larsson K.H."/>
            <person name="Matsuura K."/>
            <person name="Barry K."/>
            <person name="Labutti K."/>
            <person name="Kuo R."/>
            <person name="Ohm R.A."/>
            <person name="Bhattacharya S.S."/>
            <person name="Shirouzu T."/>
            <person name="Yoshinaga Y."/>
            <person name="Martin F.M."/>
            <person name="Grigoriev I.V."/>
            <person name="Hibbett D.S."/>
        </authorList>
    </citation>
    <scope>NUCLEOTIDE SEQUENCE [LARGE SCALE GENOMIC DNA]</scope>
    <source>
        <strain evidence="2 3">HHB10207 ss-3</strain>
    </source>
</reference>
<accession>A0A165Y6Y8</accession>
<protein>
    <submittedName>
        <fullName evidence="2">Uncharacterized protein</fullName>
    </submittedName>
</protein>
<name>A0A165Y6Y8_9AGAM</name>
<feature type="region of interest" description="Disordered" evidence="1">
    <location>
        <begin position="14"/>
        <end position="62"/>
    </location>
</feature>
<gene>
    <name evidence="2" type="ORF">SISSUDRAFT_1054858</name>
</gene>